<dbReference type="InterPro" id="IPR011910">
    <property type="entry name" value="RfaF"/>
</dbReference>
<dbReference type="NCBIfam" id="TIGR01656">
    <property type="entry name" value="Histidinol-ppas"/>
    <property type="match status" value="1"/>
</dbReference>
<sequence length="550" mass="60118">MSLATLHVRKTFEPDRLRSILVASPNWLGDAVLALPVLANLRRSFPDARIALLVRSWLSPLFRSLPFVDELVELPRTGELIWAATALRKRGFDVALLLPNSFRTALISRLAGIPHRVGYMADGRGSLLTVGVRPSSGMVLHQADAYLGLLRALKWDSWLRPTGFLLPPESDAEAEKLLTESGLSPDVRVIGIAPGASYGTAKRWPSERFAEVADLLADRLGIVAILFGSPQEAPLTRAVHERMHGAAINFGGRTSLTELASLLRRCALLLTNDTGTMHLASALGIPCIALFGPTDPHRTGPLGLGHQVLHDPPACSPCRYRNCPIDHRCMQALDVERVVAAAEAVLTRSPLTAVANVRRTPAIFLDRDGTINEEIGAIQHPDRMRPIPGAAEALKRLGEAGYLRIVVSNQARVARGDATEELVDVTHQRLLELLHADGGETDAFYYCPHHPREGRFPYRRDCLCRKPNPGLVQQAAYEQQVDLERSYVVGDKVSDMLLANRLDLPSVLVLTGYGRESLERLHAAGGPMPACTTKDLLGAAEWIVQRRSPG</sequence>
<keyword evidence="5" id="KW-0378">Hydrolase</keyword>
<keyword evidence="10" id="KW-1185">Reference proteome</keyword>
<dbReference type="InterPro" id="IPR036412">
    <property type="entry name" value="HAD-like_sf"/>
</dbReference>
<dbReference type="GO" id="GO:0008713">
    <property type="term" value="F:ADP-heptose-lipopolysaccharide heptosyltransferase activity"/>
    <property type="evidence" value="ECO:0007669"/>
    <property type="project" value="UniProtKB-EC"/>
</dbReference>
<dbReference type="GO" id="GO:0016791">
    <property type="term" value="F:phosphatase activity"/>
    <property type="evidence" value="ECO:0007669"/>
    <property type="project" value="InterPro"/>
</dbReference>
<evidence type="ECO:0000313" key="9">
    <source>
        <dbReference type="EMBL" id="VUZ85975.1"/>
    </source>
</evidence>
<dbReference type="Proteomes" id="UP000334340">
    <property type="component" value="Unassembled WGS sequence"/>
</dbReference>
<evidence type="ECO:0000256" key="2">
    <source>
        <dbReference type="ARBA" id="ARBA00022676"/>
    </source>
</evidence>
<dbReference type="PANTHER" id="PTHR30160:SF7">
    <property type="entry name" value="ADP-HEPTOSE--LPS HEPTOSYLTRANSFERASE 2"/>
    <property type="match status" value="1"/>
</dbReference>
<evidence type="ECO:0000256" key="5">
    <source>
        <dbReference type="ARBA" id="ARBA00022801"/>
    </source>
</evidence>
<dbReference type="CDD" id="cd07503">
    <property type="entry name" value="HAD_HisB-N"/>
    <property type="match status" value="1"/>
</dbReference>
<evidence type="ECO:0000313" key="10">
    <source>
        <dbReference type="Proteomes" id="UP000334340"/>
    </source>
</evidence>
<keyword evidence="3" id="KW-0808">Transferase</keyword>
<accession>A0A564ZKW4</accession>
<evidence type="ECO:0000256" key="8">
    <source>
        <dbReference type="ARBA" id="ARBA00047503"/>
    </source>
</evidence>
<dbReference type="Pfam" id="PF01075">
    <property type="entry name" value="Glyco_transf_9"/>
    <property type="match status" value="1"/>
</dbReference>
<dbReference type="SUPFAM" id="SSF53756">
    <property type="entry name" value="UDP-Glycosyltransferase/glycogen phosphorylase"/>
    <property type="match status" value="1"/>
</dbReference>
<dbReference type="InterPro" id="IPR002201">
    <property type="entry name" value="Glyco_trans_9"/>
</dbReference>
<keyword evidence="1" id="KW-0963">Cytoplasm</keyword>
<dbReference type="InterPro" id="IPR051199">
    <property type="entry name" value="LPS_LOS_Heptosyltrfase"/>
</dbReference>
<evidence type="ECO:0000256" key="6">
    <source>
        <dbReference type="ARBA" id="ARBA00043995"/>
    </source>
</evidence>
<dbReference type="EC" id="2.4.99.24" evidence="7"/>
<dbReference type="NCBIfam" id="TIGR02195">
    <property type="entry name" value="heptsyl_trn_II"/>
    <property type="match status" value="1"/>
</dbReference>
<keyword evidence="4" id="KW-0479">Metal-binding</keyword>
<dbReference type="Gene3D" id="3.40.50.1000">
    <property type="entry name" value="HAD superfamily/HAD-like"/>
    <property type="match status" value="1"/>
</dbReference>
<dbReference type="Gene3D" id="3.40.50.2000">
    <property type="entry name" value="Glycogen Phosphorylase B"/>
    <property type="match status" value="2"/>
</dbReference>
<dbReference type="GO" id="GO:0005829">
    <property type="term" value="C:cytosol"/>
    <property type="evidence" value="ECO:0007669"/>
    <property type="project" value="TreeGrafter"/>
</dbReference>
<dbReference type="GO" id="GO:0009244">
    <property type="term" value="P:lipopolysaccharide core region biosynthetic process"/>
    <property type="evidence" value="ECO:0007669"/>
    <property type="project" value="TreeGrafter"/>
</dbReference>
<dbReference type="AlphaFoldDB" id="A0A564ZKW4"/>
<protein>
    <recommendedName>
        <fullName evidence="7">lipopolysaccharide heptosyltransferase II</fullName>
        <ecNumber evidence="7">2.4.99.24</ecNumber>
    </recommendedName>
</protein>
<evidence type="ECO:0000256" key="3">
    <source>
        <dbReference type="ARBA" id="ARBA00022679"/>
    </source>
</evidence>
<dbReference type="NCBIfam" id="TIGR01662">
    <property type="entry name" value="HAD-SF-IIIA"/>
    <property type="match status" value="1"/>
</dbReference>
<gene>
    <name evidence="9" type="ORF">MELA_02369</name>
</gene>
<dbReference type="GO" id="GO:0046872">
    <property type="term" value="F:metal ion binding"/>
    <property type="evidence" value="ECO:0007669"/>
    <property type="project" value="UniProtKB-KW"/>
</dbReference>
<evidence type="ECO:0000256" key="1">
    <source>
        <dbReference type="ARBA" id="ARBA00022490"/>
    </source>
</evidence>
<comment type="similarity">
    <text evidence="6">Belongs to the glycosyltransferase 9 family.</text>
</comment>
<proteinExistence type="inferred from homology"/>
<name>A0A564ZKW4_9BACT</name>
<dbReference type="PANTHER" id="PTHR30160">
    <property type="entry name" value="TETRAACYLDISACCHARIDE 4'-KINASE-RELATED"/>
    <property type="match status" value="1"/>
</dbReference>
<dbReference type="SUPFAM" id="SSF56784">
    <property type="entry name" value="HAD-like"/>
    <property type="match status" value="1"/>
</dbReference>
<organism evidence="9 10">
    <name type="scientific">Candidatus Methylomirabilis lanthanidiphila</name>
    <dbReference type="NCBI Taxonomy" id="2211376"/>
    <lineage>
        <taxon>Bacteria</taxon>
        <taxon>Candidatus Methylomirabilota</taxon>
        <taxon>Candidatus Methylomirabilia</taxon>
        <taxon>Candidatus Methylomirabilales</taxon>
        <taxon>Candidatus Methylomirabilaceae</taxon>
        <taxon>Candidatus Methylomirabilis</taxon>
    </lineage>
</organism>
<comment type="catalytic activity">
    <reaction evidence="8">
        <text>an L-alpha-D-Hep-(1-&gt;5)-[alpha-Kdo-(2-&gt;4)]-alpha-Kdo-(2-&gt;6)-lipid A + ADP-L-glycero-beta-D-manno-heptose = an L-alpha-D-Hep-(1-&gt;3)-L-alpha-D-Hep-(1-&gt;5)-[alpha-Kdo-(2-&gt;4)]-alpha-Kdo-(2-&gt;6)-lipid A + ADP + H(+)</text>
        <dbReference type="Rhea" id="RHEA:74071"/>
        <dbReference type="ChEBI" id="CHEBI:15378"/>
        <dbReference type="ChEBI" id="CHEBI:61506"/>
        <dbReference type="ChEBI" id="CHEBI:193068"/>
        <dbReference type="ChEBI" id="CHEBI:193069"/>
        <dbReference type="ChEBI" id="CHEBI:456216"/>
        <dbReference type="EC" id="2.4.99.24"/>
    </reaction>
</comment>
<dbReference type="InterPro" id="IPR023214">
    <property type="entry name" value="HAD_sf"/>
</dbReference>
<keyword evidence="2" id="KW-0328">Glycosyltransferase</keyword>
<dbReference type="InterPro" id="IPR006543">
    <property type="entry name" value="Histidinol-phos"/>
</dbReference>
<dbReference type="CDD" id="cd03789">
    <property type="entry name" value="GT9_LPS_heptosyltransferase"/>
    <property type="match status" value="1"/>
</dbReference>
<reference evidence="9 10" key="1">
    <citation type="submission" date="2019-07" db="EMBL/GenBank/DDBJ databases">
        <authorList>
            <person name="Cremers G."/>
        </authorList>
    </citation>
    <scope>NUCLEOTIDE SEQUENCE [LARGE SCALE GENOMIC DNA]</scope>
</reference>
<evidence type="ECO:0000256" key="4">
    <source>
        <dbReference type="ARBA" id="ARBA00022723"/>
    </source>
</evidence>
<dbReference type="Pfam" id="PF13242">
    <property type="entry name" value="Hydrolase_like"/>
    <property type="match status" value="1"/>
</dbReference>
<evidence type="ECO:0000256" key="7">
    <source>
        <dbReference type="ARBA" id="ARBA00044042"/>
    </source>
</evidence>
<dbReference type="InterPro" id="IPR006549">
    <property type="entry name" value="HAD-SF_hydro_IIIA"/>
</dbReference>
<dbReference type="EMBL" id="CABIKM010000038">
    <property type="protein sequence ID" value="VUZ85975.1"/>
    <property type="molecule type" value="Genomic_DNA"/>
</dbReference>